<dbReference type="InterPro" id="IPR002109">
    <property type="entry name" value="Glutaredoxin"/>
</dbReference>
<dbReference type="OrthoDB" id="418495at2759"/>
<gene>
    <name evidence="2" type="primary">TDEL0E01630</name>
    <name evidence="2" type="ORF">TDEL_0E01630</name>
</gene>
<dbReference type="SUPFAM" id="SSF52833">
    <property type="entry name" value="Thioredoxin-like"/>
    <property type="match status" value="1"/>
</dbReference>
<evidence type="ECO:0000259" key="1">
    <source>
        <dbReference type="Pfam" id="PF00462"/>
    </source>
</evidence>
<dbReference type="GO" id="GO:0004362">
    <property type="term" value="F:glutathione-disulfide reductase (NADPH) activity"/>
    <property type="evidence" value="ECO:0007669"/>
    <property type="project" value="EnsemblFungi"/>
</dbReference>
<protein>
    <recommendedName>
        <fullName evidence="1">Glutaredoxin domain-containing protein</fullName>
    </recommendedName>
</protein>
<dbReference type="Proteomes" id="UP000005627">
    <property type="component" value="Chromosome 5"/>
</dbReference>
<dbReference type="KEGG" id="tdl:TDEL_0E01630"/>
<dbReference type="InterPro" id="IPR036249">
    <property type="entry name" value="Thioredoxin-like_sf"/>
</dbReference>
<name>G8ZUW2_TORDE</name>
<evidence type="ECO:0000313" key="3">
    <source>
        <dbReference type="Proteomes" id="UP000005627"/>
    </source>
</evidence>
<dbReference type="STRING" id="1076872.G8ZUW2"/>
<reference evidence="2 3" key="1">
    <citation type="journal article" date="2011" name="Proc. Natl. Acad. Sci. U.S.A.">
        <title>Evolutionary erosion of yeast sex chromosomes by mating-type switching accidents.</title>
        <authorList>
            <person name="Gordon J.L."/>
            <person name="Armisen D."/>
            <person name="Proux-Wera E."/>
            <person name="Oheigeartaigh S.S."/>
            <person name="Byrne K.P."/>
            <person name="Wolfe K.H."/>
        </authorList>
    </citation>
    <scope>NUCLEOTIDE SEQUENCE [LARGE SCALE GENOMIC DNA]</scope>
    <source>
        <strain evidence="3">ATCC 10662 / CBS 1146 / NBRC 0425 / NCYC 2629 / NRRL Y-866</strain>
    </source>
</reference>
<dbReference type="EMBL" id="HE616746">
    <property type="protein sequence ID" value="CCE92406.1"/>
    <property type="molecule type" value="Genomic_DNA"/>
</dbReference>
<dbReference type="Pfam" id="PF00462">
    <property type="entry name" value="Glutaredoxin"/>
    <property type="match status" value="1"/>
</dbReference>
<dbReference type="RefSeq" id="XP_003681617.1">
    <property type="nucleotide sequence ID" value="XM_003681569.1"/>
</dbReference>
<dbReference type="InParanoid" id="G8ZUW2"/>
<evidence type="ECO:0000313" key="2">
    <source>
        <dbReference type="EMBL" id="CCE92406.1"/>
    </source>
</evidence>
<accession>G8ZUW2</accession>
<dbReference type="eggNOG" id="KOG1752">
    <property type="taxonomic scope" value="Eukaryota"/>
</dbReference>
<dbReference type="AlphaFoldDB" id="G8ZUW2"/>
<dbReference type="Gene3D" id="3.40.30.10">
    <property type="entry name" value="Glutaredoxin"/>
    <property type="match status" value="1"/>
</dbReference>
<sequence length="108" mass="12524">MVDYVGKVKQLIASHQFLQFTANWCPDCIYANSIWKRFGVQSKIHMFEVGPMSNNEREQYRKAFQEVTGSRNLPTVVVNGKFWATESELHRFEAKGTLKEELQKIGLL</sequence>
<keyword evidence="3" id="KW-1185">Reference proteome</keyword>
<dbReference type="GeneID" id="11503807"/>
<organism evidence="2 3">
    <name type="scientific">Torulaspora delbrueckii</name>
    <name type="common">Yeast</name>
    <name type="synonym">Candida colliculosa</name>
    <dbReference type="NCBI Taxonomy" id="4950"/>
    <lineage>
        <taxon>Eukaryota</taxon>
        <taxon>Fungi</taxon>
        <taxon>Dikarya</taxon>
        <taxon>Ascomycota</taxon>
        <taxon>Saccharomycotina</taxon>
        <taxon>Saccharomycetes</taxon>
        <taxon>Saccharomycetales</taxon>
        <taxon>Saccharomycetaceae</taxon>
        <taxon>Torulaspora</taxon>
    </lineage>
</organism>
<dbReference type="FunCoup" id="G8ZUW2">
    <property type="interactions" value="44"/>
</dbReference>
<dbReference type="HOGENOM" id="CLU_026126_7_2_1"/>
<proteinExistence type="predicted"/>
<dbReference type="PROSITE" id="PS51354">
    <property type="entry name" value="GLUTAREDOXIN_2"/>
    <property type="match status" value="1"/>
</dbReference>
<feature type="domain" description="Glutaredoxin" evidence="1">
    <location>
        <begin position="20"/>
        <end position="83"/>
    </location>
</feature>